<sequence length="245" mass="27388">MWNCFKAAQGGRKSSSNRDSPPGTSVYLHGELNWNGQLLPSPNLIIFSFEELKKATDNFGSNIVMGEGRFGEVFKGWIDDKSDSKNGSGYFIAVKRFNTESFESFREWQAEVNLLGRISHPNLVKLLGYCWEEKELLLIYEFMQQGSLESHLFGRGSAVQPLSWNLRLKIVLGAARGLAFLHSSQQIIYRDFKASHILLDGNYNAKLSDFSLAMNGPMGGISPVHTRIMGTYGYAAPEYIATGKD</sequence>
<evidence type="ECO:0000256" key="1">
    <source>
        <dbReference type="ARBA" id="ARBA00012513"/>
    </source>
</evidence>
<organism evidence="8 9">
    <name type="scientific">Coptis chinensis</name>
    <dbReference type="NCBI Taxonomy" id="261450"/>
    <lineage>
        <taxon>Eukaryota</taxon>
        <taxon>Viridiplantae</taxon>
        <taxon>Streptophyta</taxon>
        <taxon>Embryophyta</taxon>
        <taxon>Tracheophyta</taxon>
        <taxon>Spermatophyta</taxon>
        <taxon>Magnoliopsida</taxon>
        <taxon>Ranunculales</taxon>
        <taxon>Ranunculaceae</taxon>
        <taxon>Coptidoideae</taxon>
        <taxon>Coptis</taxon>
    </lineage>
</organism>
<evidence type="ECO:0000313" key="9">
    <source>
        <dbReference type="Proteomes" id="UP000631114"/>
    </source>
</evidence>
<keyword evidence="4" id="KW-0418">Kinase</keyword>
<feature type="compositionally biased region" description="Polar residues" evidence="6">
    <location>
        <begin position="12"/>
        <end position="22"/>
    </location>
</feature>
<dbReference type="InterPro" id="IPR011009">
    <property type="entry name" value="Kinase-like_dom_sf"/>
</dbReference>
<dbReference type="EMBL" id="JADFTS010000006">
    <property type="protein sequence ID" value="KAF9601946.1"/>
    <property type="molecule type" value="Genomic_DNA"/>
</dbReference>
<dbReference type="EC" id="2.7.11.1" evidence="1"/>
<dbReference type="GO" id="GO:0004674">
    <property type="term" value="F:protein serine/threonine kinase activity"/>
    <property type="evidence" value="ECO:0007669"/>
    <property type="project" value="UniProtKB-EC"/>
</dbReference>
<protein>
    <recommendedName>
        <fullName evidence="1">non-specific serine/threonine protein kinase</fullName>
        <ecNumber evidence="1">2.7.11.1</ecNumber>
    </recommendedName>
</protein>
<keyword evidence="9" id="KW-1185">Reference proteome</keyword>
<evidence type="ECO:0000256" key="2">
    <source>
        <dbReference type="ARBA" id="ARBA00022679"/>
    </source>
</evidence>
<evidence type="ECO:0000256" key="5">
    <source>
        <dbReference type="ARBA" id="ARBA00022840"/>
    </source>
</evidence>
<feature type="domain" description="Protein kinase" evidence="7">
    <location>
        <begin position="59"/>
        <end position="245"/>
    </location>
</feature>
<dbReference type="Gene3D" id="1.10.510.10">
    <property type="entry name" value="Transferase(Phosphotransferase) domain 1"/>
    <property type="match status" value="1"/>
</dbReference>
<evidence type="ECO:0000256" key="4">
    <source>
        <dbReference type="ARBA" id="ARBA00022777"/>
    </source>
</evidence>
<name>A0A835LWG0_9MAGN</name>
<dbReference type="InterPro" id="IPR001245">
    <property type="entry name" value="Ser-Thr/Tyr_kinase_cat_dom"/>
</dbReference>
<keyword evidence="3" id="KW-0547">Nucleotide-binding</keyword>
<dbReference type="FunFam" id="3.30.200.20:FF:000228">
    <property type="entry name" value="Serine/threonine-protein kinase BIK1"/>
    <property type="match status" value="1"/>
</dbReference>
<evidence type="ECO:0000313" key="8">
    <source>
        <dbReference type="EMBL" id="KAF9601946.1"/>
    </source>
</evidence>
<accession>A0A835LWG0</accession>
<keyword evidence="5" id="KW-0067">ATP-binding</keyword>
<evidence type="ECO:0000259" key="7">
    <source>
        <dbReference type="PROSITE" id="PS50011"/>
    </source>
</evidence>
<reference evidence="8 9" key="1">
    <citation type="submission" date="2020-10" db="EMBL/GenBank/DDBJ databases">
        <title>The Coptis chinensis genome and diversification of protoberbering-type alkaloids.</title>
        <authorList>
            <person name="Wang B."/>
            <person name="Shu S."/>
            <person name="Song C."/>
            <person name="Liu Y."/>
        </authorList>
    </citation>
    <scope>NUCLEOTIDE SEQUENCE [LARGE SCALE GENOMIC DNA]</scope>
    <source>
        <strain evidence="8">HL-2020</strain>
        <tissue evidence="8">Leaf</tissue>
    </source>
</reference>
<evidence type="ECO:0000256" key="6">
    <source>
        <dbReference type="SAM" id="MobiDB-lite"/>
    </source>
</evidence>
<dbReference type="SUPFAM" id="SSF56112">
    <property type="entry name" value="Protein kinase-like (PK-like)"/>
    <property type="match status" value="1"/>
</dbReference>
<proteinExistence type="predicted"/>
<evidence type="ECO:0000256" key="3">
    <source>
        <dbReference type="ARBA" id="ARBA00022741"/>
    </source>
</evidence>
<dbReference type="Proteomes" id="UP000631114">
    <property type="component" value="Unassembled WGS sequence"/>
</dbReference>
<dbReference type="PANTHER" id="PTHR45621">
    <property type="entry name" value="OS01G0588500 PROTEIN-RELATED"/>
    <property type="match status" value="1"/>
</dbReference>
<dbReference type="Gene3D" id="3.30.200.20">
    <property type="entry name" value="Phosphorylase Kinase, domain 1"/>
    <property type="match status" value="1"/>
</dbReference>
<dbReference type="GO" id="GO:0005524">
    <property type="term" value="F:ATP binding"/>
    <property type="evidence" value="ECO:0007669"/>
    <property type="project" value="UniProtKB-KW"/>
</dbReference>
<dbReference type="AlphaFoldDB" id="A0A835LWG0"/>
<dbReference type="InterPro" id="IPR050823">
    <property type="entry name" value="Plant_Ser_Thr_Prot_Kinase"/>
</dbReference>
<feature type="region of interest" description="Disordered" evidence="6">
    <location>
        <begin position="1"/>
        <end position="22"/>
    </location>
</feature>
<dbReference type="InterPro" id="IPR000719">
    <property type="entry name" value="Prot_kinase_dom"/>
</dbReference>
<keyword evidence="2" id="KW-0808">Transferase</keyword>
<dbReference type="Pfam" id="PF07714">
    <property type="entry name" value="PK_Tyr_Ser-Thr"/>
    <property type="match status" value="1"/>
</dbReference>
<gene>
    <name evidence="8" type="ORF">IFM89_024280</name>
</gene>
<dbReference type="OrthoDB" id="4062651at2759"/>
<comment type="caution">
    <text evidence="8">The sequence shown here is derived from an EMBL/GenBank/DDBJ whole genome shotgun (WGS) entry which is preliminary data.</text>
</comment>
<dbReference type="PROSITE" id="PS50011">
    <property type="entry name" value="PROTEIN_KINASE_DOM"/>
    <property type="match status" value="1"/>
</dbReference>